<evidence type="ECO:0000313" key="2">
    <source>
        <dbReference type="EMBL" id="SCB37520.1"/>
    </source>
</evidence>
<proteinExistence type="predicted"/>
<dbReference type="InterPro" id="IPR050471">
    <property type="entry name" value="AB_hydrolase"/>
</dbReference>
<evidence type="ECO:0000313" key="3">
    <source>
        <dbReference type="Proteomes" id="UP000199205"/>
    </source>
</evidence>
<dbReference type="Proteomes" id="UP000199205">
    <property type="component" value="Unassembled WGS sequence"/>
</dbReference>
<dbReference type="EMBL" id="FMAF01000010">
    <property type="protein sequence ID" value="SCB37520.1"/>
    <property type="molecule type" value="Genomic_DNA"/>
</dbReference>
<dbReference type="AlphaFoldDB" id="A0A1C3WBX9"/>
<dbReference type="OrthoDB" id="7958481at2"/>
<dbReference type="Gene3D" id="3.40.50.1820">
    <property type="entry name" value="alpha/beta hydrolase"/>
    <property type="match status" value="1"/>
</dbReference>
<dbReference type="PANTHER" id="PTHR43433:SF5">
    <property type="entry name" value="AB HYDROLASE-1 DOMAIN-CONTAINING PROTEIN"/>
    <property type="match status" value="1"/>
</dbReference>
<reference evidence="2 3" key="1">
    <citation type="submission" date="2016-08" db="EMBL/GenBank/DDBJ databases">
        <authorList>
            <person name="Seilhamer J.J."/>
        </authorList>
    </citation>
    <scope>NUCLEOTIDE SEQUENCE [LARGE SCALE GENOMIC DNA]</scope>
    <source>
        <strain evidence="2 3">P1-7</strain>
    </source>
</reference>
<sequence length="276" mass="29491">MSVTLETAPTEYVEAGGIRFAYRRLGPKTGVPLVFMQHFTGTMDAWDPIVANSLAADRPVVIFNNAGVGTSGGTTPDNVVQMATDAENFINALGLVEVDLLGFSLGGFLAQIMAARSAVKVRKIILAGTAPKGGEEHLMEVVEDAFSKNAPDVRLPLFFPSSDASQAAARAFVARATVRKNDRDPDSGDDVSNPQAASIIGWCAEQDPDHASLKAIKQPALIVHGSDDTMFPSINAYEMFKNMSTATLIIYPDSGHGALFQYPETFVAHVKTFLDA</sequence>
<dbReference type="Pfam" id="PF00561">
    <property type="entry name" value="Abhydrolase_1"/>
    <property type="match status" value="1"/>
</dbReference>
<feature type="domain" description="AB hydrolase-1" evidence="1">
    <location>
        <begin position="32"/>
        <end position="261"/>
    </location>
</feature>
<organism evidence="2 3">
    <name type="scientific">Rhizobium lusitanum</name>
    <dbReference type="NCBI Taxonomy" id="293958"/>
    <lineage>
        <taxon>Bacteria</taxon>
        <taxon>Pseudomonadati</taxon>
        <taxon>Pseudomonadota</taxon>
        <taxon>Alphaproteobacteria</taxon>
        <taxon>Hyphomicrobiales</taxon>
        <taxon>Rhizobiaceae</taxon>
        <taxon>Rhizobium/Agrobacterium group</taxon>
        <taxon>Rhizobium</taxon>
    </lineage>
</organism>
<accession>A0A1C3WBX9</accession>
<dbReference type="InterPro" id="IPR029058">
    <property type="entry name" value="AB_hydrolase_fold"/>
</dbReference>
<protein>
    <submittedName>
        <fullName evidence="2">Pimeloyl-ACP methyl ester carboxylesterase</fullName>
    </submittedName>
</protein>
<name>A0A1C3WBX9_9HYPH</name>
<gene>
    <name evidence="2" type="ORF">GA0061101_11026</name>
</gene>
<dbReference type="PANTHER" id="PTHR43433">
    <property type="entry name" value="HYDROLASE, ALPHA/BETA FOLD FAMILY PROTEIN"/>
    <property type="match status" value="1"/>
</dbReference>
<evidence type="ECO:0000259" key="1">
    <source>
        <dbReference type="Pfam" id="PF00561"/>
    </source>
</evidence>
<dbReference type="InterPro" id="IPR000073">
    <property type="entry name" value="AB_hydrolase_1"/>
</dbReference>
<dbReference type="SUPFAM" id="SSF53474">
    <property type="entry name" value="alpha/beta-Hydrolases"/>
    <property type="match status" value="1"/>
</dbReference>
<dbReference type="RefSeq" id="WP_092574635.1">
    <property type="nucleotide sequence ID" value="NZ_FMAF01000010.1"/>
</dbReference>